<comment type="catalytic activity">
    <reaction evidence="3 4">
        <text>[thioredoxin]-disulfide + L-methionine + H2O = L-methionine (S)-S-oxide + [thioredoxin]-dithiol</text>
        <dbReference type="Rhea" id="RHEA:19993"/>
        <dbReference type="Rhea" id="RHEA-COMP:10698"/>
        <dbReference type="Rhea" id="RHEA-COMP:10700"/>
        <dbReference type="ChEBI" id="CHEBI:15377"/>
        <dbReference type="ChEBI" id="CHEBI:29950"/>
        <dbReference type="ChEBI" id="CHEBI:50058"/>
        <dbReference type="ChEBI" id="CHEBI:57844"/>
        <dbReference type="ChEBI" id="CHEBI:58772"/>
        <dbReference type="EC" id="1.8.4.11"/>
    </reaction>
</comment>
<comment type="catalytic activity">
    <reaction evidence="2 4">
        <text>L-methionyl-[protein] + [thioredoxin]-disulfide + H2O = L-methionyl-(S)-S-oxide-[protein] + [thioredoxin]-dithiol</text>
        <dbReference type="Rhea" id="RHEA:14217"/>
        <dbReference type="Rhea" id="RHEA-COMP:10698"/>
        <dbReference type="Rhea" id="RHEA-COMP:10700"/>
        <dbReference type="Rhea" id="RHEA-COMP:12313"/>
        <dbReference type="Rhea" id="RHEA-COMP:12315"/>
        <dbReference type="ChEBI" id="CHEBI:15377"/>
        <dbReference type="ChEBI" id="CHEBI:16044"/>
        <dbReference type="ChEBI" id="CHEBI:29950"/>
        <dbReference type="ChEBI" id="CHEBI:44120"/>
        <dbReference type="ChEBI" id="CHEBI:50058"/>
        <dbReference type="EC" id="1.8.4.11"/>
    </reaction>
</comment>
<name>A0A2M6WJ10_9BACT</name>
<dbReference type="PANTHER" id="PTHR43774">
    <property type="entry name" value="PEPTIDE METHIONINE SULFOXIDE REDUCTASE"/>
    <property type="match status" value="1"/>
</dbReference>
<dbReference type="NCBIfam" id="TIGR00401">
    <property type="entry name" value="msrA"/>
    <property type="match status" value="1"/>
</dbReference>
<feature type="active site" evidence="4">
    <location>
        <position position="11"/>
    </location>
</feature>
<feature type="domain" description="Peptide methionine sulphoxide reductase MsrA" evidence="5">
    <location>
        <begin position="4"/>
        <end position="149"/>
    </location>
</feature>
<dbReference type="InterPro" id="IPR036509">
    <property type="entry name" value="Met_Sox_Rdtase_MsrA_sf"/>
</dbReference>
<evidence type="ECO:0000256" key="1">
    <source>
        <dbReference type="ARBA" id="ARBA00023002"/>
    </source>
</evidence>
<evidence type="ECO:0000256" key="3">
    <source>
        <dbReference type="ARBA" id="ARBA00048782"/>
    </source>
</evidence>
<protein>
    <recommendedName>
        <fullName evidence="4">Peptide methionine sulfoxide reductase MsrA</fullName>
        <shortName evidence="4">Protein-methionine-S-oxide reductase</shortName>
        <ecNumber evidence="4">1.8.4.11</ecNumber>
    </recommendedName>
    <alternativeName>
        <fullName evidence="4">Peptide-methionine (S)-S-oxide reductase</fullName>
        <shortName evidence="4">Peptide Met(O) reductase</shortName>
    </alternativeName>
</protein>
<evidence type="ECO:0000313" key="7">
    <source>
        <dbReference type="Proteomes" id="UP000228635"/>
    </source>
</evidence>
<proteinExistence type="inferred from homology"/>
<dbReference type="SUPFAM" id="SSF55068">
    <property type="entry name" value="Peptide methionine sulfoxide reductase"/>
    <property type="match status" value="1"/>
</dbReference>
<comment type="caution">
    <text evidence="6">The sequence shown here is derived from an EMBL/GenBank/DDBJ whole genome shotgun (WGS) entry which is preliminary data.</text>
</comment>
<reference evidence="7" key="1">
    <citation type="submission" date="2017-09" db="EMBL/GenBank/DDBJ databases">
        <title>Depth-based differentiation of microbial function through sediment-hosted aquifers and enrichment of novel symbionts in the deep terrestrial subsurface.</title>
        <authorList>
            <person name="Probst A.J."/>
            <person name="Ladd B."/>
            <person name="Jarett J.K."/>
            <person name="Geller-Mcgrath D.E."/>
            <person name="Sieber C.M.K."/>
            <person name="Emerson J.B."/>
            <person name="Anantharaman K."/>
            <person name="Thomas B.C."/>
            <person name="Malmstrom R."/>
            <person name="Stieglmeier M."/>
            <person name="Klingl A."/>
            <person name="Woyke T."/>
            <person name="Ryan C.M."/>
            <person name="Banfield J.F."/>
        </authorList>
    </citation>
    <scope>NUCLEOTIDE SEQUENCE [LARGE SCALE GENOMIC DNA]</scope>
</reference>
<dbReference type="GO" id="GO:0033744">
    <property type="term" value="F:L-methionine:thioredoxin-disulfide S-oxidoreductase activity"/>
    <property type="evidence" value="ECO:0007669"/>
    <property type="project" value="RHEA"/>
</dbReference>
<dbReference type="EMBL" id="PFBA01000008">
    <property type="protein sequence ID" value="PIT92787.1"/>
    <property type="molecule type" value="Genomic_DNA"/>
</dbReference>
<dbReference type="Proteomes" id="UP000228635">
    <property type="component" value="Unassembled WGS sequence"/>
</dbReference>
<dbReference type="EC" id="1.8.4.11" evidence="4"/>
<comment type="similarity">
    <text evidence="4">Belongs to the MsrA Met sulfoxide reductase family.</text>
</comment>
<dbReference type="PANTHER" id="PTHR43774:SF1">
    <property type="entry name" value="PEPTIDE METHIONINE SULFOXIDE REDUCTASE MSRA 2"/>
    <property type="match status" value="1"/>
</dbReference>
<dbReference type="GO" id="GO:0008113">
    <property type="term" value="F:peptide-methionine (S)-S-oxide reductase activity"/>
    <property type="evidence" value="ECO:0007669"/>
    <property type="project" value="UniProtKB-UniRule"/>
</dbReference>
<dbReference type="Gene3D" id="3.30.1060.10">
    <property type="entry name" value="Peptide methionine sulphoxide reductase MsrA"/>
    <property type="match status" value="1"/>
</dbReference>
<gene>
    <name evidence="4 6" type="primary">msrA</name>
    <name evidence="6" type="ORF">COU08_00465</name>
</gene>
<evidence type="ECO:0000313" key="6">
    <source>
        <dbReference type="EMBL" id="PIT92787.1"/>
    </source>
</evidence>
<dbReference type="HAMAP" id="MF_01401">
    <property type="entry name" value="MsrA"/>
    <property type="match status" value="1"/>
</dbReference>
<keyword evidence="1 4" id="KW-0560">Oxidoreductase</keyword>
<accession>A0A2M6WJ10</accession>
<dbReference type="Pfam" id="PF01625">
    <property type="entry name" value="PMSR"/>
    <property type="match status" value="1"/>
</dbReference>
<dbReference type="AlphaFoldDB" id="A0A2M6WJ10"/>
<evidence type="ECO:0000256" key="2">
    <source>
        <dbReference type="ARBA" id="ARBA00047806"/>
    </source>
</evidence>
<dbReference type="InterPro" id="IPR002569">
    <property type="entry name" value="Met_Sox_Rdtase_MsrA_dom"/>
</dbReference>
<sequence length="153" mass="17578">MTNEATFAMGCFWHPDDFFSKIKGVQKTTVGYTGGHVPDPNYNQVCGGSTGHAEAVRIEFDPDQISYEELVKLFFKEHNPTTVNRQGPDVGEQYRSIIFYHDEKQRAIAERVKQKFDDSGAYPNPIVTQIVKAPEFYEAEEYHQKYFEKIGRS</sequence>
<comment type="function">
    <text evidence="4">Has an important function as a repair enzyme for proteins that have been inactivated by oxidation. Catalyzes the reversible oxidation-reduction of methionine sulfoxide in proteins to methionine.</text>
</comment>
<evidence type="ECO:0000259" key="5">
    <source>
        <dbReference type="Pfam" id="PF01625"/>
    </source>
</evidence>
<organism evidence="6 7">
    <name type="scientific">Candidatus Harrisonbacteria bacterium CG10_big_fil_rev_8_21_14_0_10_42_17</name>
    <dbReference type="NCBI Taxonomy" id="1974584"/>
    <lineage>
        <taxon>Bacteria</taxon>
        <taxon>Candidatus Harrisoniibacteriota</taxon>
    </lineage>
</organism>
<evidence type="ECO:0000256" key="4">
    <source>
        <dbReference type="HAMAP-Rule" id="MF_01401"/>
    </source>
</evidence>